<evidence type="ECO:0000259" key="1">
    <source>
        <dbReference type="Pfam" id="PF13476"/>
    </source>
</evidence>
<dbReference type="OrthoDB" id="9805802at2"/>
<dbReference type="RefSeq" id="WP_089834611.1">
    <property type="nucleotide sequence ID" value="NZ_FNBN01000004.1"/>
</dbReference>
<feature type="domain" description="Rad50/SbcC-type AAA" evidence="1">
    <location>
        <begin position="5"/>
        <end position="169"/>
    </location>
</feature>
<protein>
    <submittedName>
        <fullName evidence="2">AAA domain-containing protein, putative AbiEii toxin, Type IV TA system</fullName>
    </submittedName>
</protein>
<name>A0A1G7UR61_CHIFI</name>
<dbReference type="Pfam" id="PF13476">
    <property type="entry name" value="AAA_23"/>
    <property type="match status" value="1"/>
</dbReference>
<dbReference type="EMBL" id="FNBN01000004">
    <property type="protein sequence ID" value="SDG49190.1"/>
    <property type="molecule type" value="Genomic_DNA"/>
</dbReference>
<gene>
    <name evidence="2" type="ORF">SAMN04488121_104453</name>
</gene>
<accession>A0A1G7UR61</accession>
<reference evidence="2 3" key="1">
    <citation type="submission" date="2016-10" db="EMBL/GenBank/DDBJ databases">
        <authorList>
            <person name="de Groot N.N."/>
        </authorList>
    </citation>
    <scope>NUCLEOTIDE SEQUENCE [LARGE SCALE GENOMIC DNA]</scope>
    <source>
        <strain evidence="2 3">DSM 527</strain>
    </source>
</reference>
<dbReference type="InterPro" id="IPR051396">
    <property type="entry name" value="Bact_Antivir_Def_Nuclease"/>
</dbReference>
<dbReference type="InterPro" id="IPR027417">
    <property type="entry name" value="P-loop_NTPase"/>
</dbReference>
<dbReference type="GO" id="GO:0016887">
    <property type="term" value="F:ATP hydrolysis activity"/>
    <property type="evidence" value="ECO:0007669"/>
    <property type="project" value="InterPro"/>
</dbReference>
<dbReference type="Gene3D" id="3.40.50.300">
    <property type="entry name" value="P-loop containing nucleotide triphosphate hydrolases"/>
    <property type="match status" value="1"/>
</dbReference>
<dbReference type="PANTHER" id="PTHR43581:SF2">
    <property type="entry name" value="EXCINUCLEASE ATPASE SUBUNIT"/>
    <property type="match status" value="1"/>
</dbReference>
<evidence type="ECO:0000313" key="2">
    <source>
        <dbReference type="EMBL" id="SDG49190.1"/>
    </source>
</evidence>
<evidence type="ECO:0000313" key="3">
    <source>
        <dbReference type="Proteomes" id="UP000199045"/>
    </source>
</evidence>
<dbReference type="GO" id="GO:0006302">
    <property type="term" value="P:double-strand break repair"/>
    <property type="evidence" value="ECO:0007669"/>
    <property type="project" value="InterPro"/>
</dbReference>
<dbReference type="InterPro" id="IPR038729">
    <property type="entry name" value="Rad50/SbcC_AAA"/>
</dbReference>
<dbReference type="SUPFAM" id="SSF52540">
    <property type="entry name" value="P-loop containing nucleoside triphosphate hydrolases"/>
    <property type="match status" value="1"/>
</dbReference>
<proteinExistence type="predicted"/>
<dbReference type="AlphaFoldDB" id="A0A1G7UR61"/>
<dbReference type="PANTHER" id="PTHR43581">
    <property type="entry name" value="ATP/GTP PHOSPHATASE"/>
    <property type="match status" value="1"/>
</dbReference>
<organism evidence="2 3">
    <name type="scientific">Chitinophaga filiformis</name>
    <name type="common">Myxococcus filiformis</name>
    <name type="synonym">Flexibacter filiformis</name>
    <dbReference type="NCBI Taxonomy" id="104663"/>
    <lineage>
        <taxon>Bacteria</taxon>
        <taxon>Pseudomonadati</taxon>
        <taxon>Bacteroidota</taxon>
        <taxon>Chitinophagia</taxon>
        <taxon>Chitinophagales</taxon>
        <taxon>Chitinophagaceae</taxon>
        <taxon>Chitinophaga</taxon>
    </lineage>
</organism>
<dbReference type="Proteomes" id="UP000199045">
    <property type="component" value="Unassembled WGS sequence"/>
</dbReference>
<sequence>MFIKKLQLKNFKRFTDLTIQDIPKDTNLVLLTGSNGSGKSSVFDAFEYLAGHNGKHSGISHAEYSKSKADDIGLEVLIETHEYGVEGVSNNSLIRSGKLAQNSFYGRTSFRQVPRLTKRGIGEARFNIANDDDRPRSFIDRDERFENDLEHIFARLLRDFFNTNEERSEIKEKIINPINEALFRIFNKENGTRLTLTAIIPPFEGKVAEITFKKGNSAFHYNYLSAGEKEVFIILINLIARGEYYQDTVYFMDEIDLHLNTTLQYNLIKEIVENWIPPKCQFWTASHSLGFIEYANKSSEAVIIDLDNLDFDKPQVLVPLSKDNPDVYEIAVSKDMLGSLFQHMQIFFVENMDRAYYATAGIENTVFVSENNRNGVFHKVRTTDFKGIVDRDFLTDEDIRLIKENYPGLFILDYYSIENYLYHPDNLQEYYAGIKEDFSKENYISDLTKAKNACKDGIIPSLSLKRTEYPYFGEPTFNGKSLQNRFKNKGENMEQAAIIAGCLNSDEFDRYYKVLPMKTYCTSLPQRQNASKSDLAKTAWFKAQVKALIS</sequence>
<dbReference type="STRING" id="104663.SAMN04488121_104453"/>